<evidence type="ECO:0000256" key="3">
    <source>
        <dbReference type="ARBA" id="ARBA00022750"/>
    </source>
</evidence>
<sequence>MVIMLSSHGQHTKAAVRISLKAKPLSLGNGINSTTFETSKNRIRLRNDQIYYYSDIGIGTPNQNFIVIFDTGSADLWVPGTNWPRDEGLPTYDSGNSLTHINNDNPEPAEISYDLYKIAGLLNTDDVTVGDMIVKRQTFIAADGEIKDGGGFLGLQAFDGIFGLAFQSNSVRNIVPVWYNMVAQDLVQDKVFSIWLKYYNPHDKDGGAIIFGGFDMAHFTGEHTYTPITNKHYWEFKMEEVLIGGRRTGHCIEGCSVMPDSGTFDSIIKEINEAIGADGDGKVDCEMVPSMPEVSFTIGER</sequence>
<evidence type="ECO:0000256" key="2">
    <source>
        <dbReference type="ARBA" id="ARBA00022670"/>
    </source>
</evidence>
<dbReference type="GO" id="GO:0006508">
    <property type="term" value="P:proteolysis"/>
    <property type="evidence" value="ECO:0007669"/>
    <property type="project" value="UniProtKB-KW"/>
</dbReference>
<dbReference type="SUPFAM" id="SSF50630">
    <property type="entry name" value="Acid proteases"/>
    <property type="match status" value="1"/>
</dbReference>
<dbReference type="InterPro" id="IPR033121">
    <property type="entry name" value="PEPTIDASE_A1"/>
</dbReference>
<dbReference type="OrthoDB" id="1026926at2759"/>
<name>R0GSU7_9BRAS</name>
<evidence type="ECO:0000256" key="6">
    <source>
        <dbReference type="RuleBase" id="RU000454"/>
    </source>
</evidence>
<dbReference type="InterPro" id="IPR001969">
    <property type="entry name" value="Aspartic_peptidase_AS"/>
</dbReference>
<proteinExistence type="inferred from homology"/>
<dbReference type="eggNOG" id="KOG1339">
    <property type="taxonomic scope" value="Eukaryota"/>
</dbReference>
<gene>
    <name evidence="8" type="ORF">CARUB_v10011236mg</name>
</gene>
<dbReference type="STRING" id="81985.R0GSU7"/>
<evidence type="ECO:0000259" key="7">
    <source>
        <dbReference type="PROSITE" id="PS51767"/>
    </source>
</evidence>
<organism evidence="8 9">
    <name type="scientific">Capsella rubella</name>
    <dbReference type="NCBI Taxonomy" id="81985"/>
    <lineage>
        <taxon>Eukaryota</taxon>
        <taxon>Viridiplantae</taxon>
        <taxon>Streptophyta</taxon>
        <taxon>Embryophyta</taxon>
        <taxon>Tracheophyta</taxon>
        <taxon>Spermatophyta</taxon>
        <taxon>Magnoliopsida</taxon>
        <taxon>eudicotyledons</taxon>
        <taxon>Gunneridae</taxon>
        <taxon>Pentapetalae</taxon>
        <taxon>rosids</taxon>
        <taxon>malvids</taxon>
        <taxon>Brassicales</taxon>
        <taxon>Brassicaceae</taxon>
        <taxon>Camelineae</taxon>
        <taxon>Capsella</taxon>
    </lineage>
</organism>
<feature type="domain" description="Peptidase A1" evidence="7">
    <location>
        <begin position="52"/>
        <end position="301"/>
    </location>
</feature>
<evidence type="ECO:0000256" key="1">
    <source>
        <dbReference type="ARBA" id="ARBA00007447"/>
    </source>
</evidence>
<evidence type="ECO:0000313" key="9">
    <source>
        <dbReference type="Proteomes" id="UP000029121"/>
    </source>
</evidence>
<dbReference type="AlphaFoldDB" id="R0GSU7"/>
<dbReference type="PROSITE" id="PS00141">
    <property type="entry name" value="ASP_PROTEASE"/>
    <property type="match status" value="1"/>
</dbReference>
<evidence type="ECO:0000313" key="8">
    <source>
        <dbReference type="EMBL" id="EOA38871.1"/>
    </source>
</evidence>
<feature type="non-terminal residue" evidence="8">
    <location>
        <position position="301"/>
    </location>
</feature>
<dbReference type="Pfam" id="PF00026">
    <property type="entry name" value="Asp"/>
    <property type="match status" value="1"/>
</dbReference>
<keyword evidence="3 6" id="KW-0064">Aspartyl protease</keyword>
<reference evidence="9" key="1">
    <citation type="journal article" date="2013" name="Nat. Genet.">
        <title>The Capsella rubella genome and the genomic consequences of rapid mating system evolution.</title>
        <authorList>
            <person name="Slotte T."/>
            <person name="Hazzouri K.M."/>
            <person name="Agren J.A."/>
            <person name="Koenig D."/>
            <person name="Maumus F."/>
            <person name="Guo Y.L."/>
            <person name="Steige K."/>
            <person name="Platts A.E."/>
            <person name="Escobar J.S."/>
            <person name="Newman L.K."/>
            <person name="Wang W."/>
            <person name="Mandakova T."/>
            <person name="Vello E."/>
            <person name="Smith L.M."/>
            <person name="Henz S.R."/>
            <person name="Steffen J."/>
            <person name="Takuno S."/>
            <person name="Brandvain Y."/>
            <person name="Coop G."/>
            <person name="Andolfatto P."/>
            <person name="Hu T.T."/>
            <person name="Blanchette M."/>
            <person name="Clark R.M."/>
            <person name="Quesneville H."/>
            <person name="Nordborg M."/>
            <person name="Gaut B.S."/>
            <person name="Lysak M.A."/>
            <person name="Jenkins J."/>
            <person name="Grimwood J."/>
            <person name="Chapman J."/>
            <person name="Prochnik S."/>
            <person name="Shu S."/>
            <person name="Rokhsar D."/>
            <person name="Schmutz J."/>
            <person name="Weigel D."/>
            <person name="Wright S.I."/>
        </authorList>
    </citation>
    <scope>NUCLEOTIDE SEQUENCE [LARGE SCALE GENOMIC DNA]</scope>
    <source>
        <strain evidence="9">cv. Monte Gargano</strain>
    </source>
</reference>
<dbReference type="FunFam" id="2.40.70.10:FF:000115">
    <property type="entry name" value="Lysosomal aspartic protease"/>
    <property type="match status" value="1"/>
</dbReference>
<keyword evidence="5" id="KW-0865">Zymogen</keyword>
<dbReference type="PANTHER" id="PTHR47966:SF84">
    <property type="entry name" value="EUKARYOTIC ASPARTYL PROTEASE FAMILY PROTEIN"/>
    <property type="match status" value="1"/>
</dbReference>
<keyword evidence="9" id="KW-1185">Reference proteome</keyword>
<dbReference type="PANTHER" id="PTHR47966">
    <property type="entry name" value="BETA-SITE APP-CLEAVING ENZYME, ISOFORM A-RELATED"/>
    <property type="match status" value="1"/>
</dbReference>
<keyword evidence="4 6" id="KW-0378">Hydrolase</keyword>
<accession>R0GSU7</accession>
<dbReference type="EMBL" id="KB870805">
    <property type="protein sequence ID" value="EOA38871.1"/>
    <property type="molecule type" value="Genomic_DNA"/>
</dbReference>
<comment type="similarity">
    <text evidence="1 6">Belongs to the peptidase A1 family.</text>
</comment>
<dbReference type="Proteomes" id="UP000029121">
    <property type="component" value="Unassembled WGS sequence"/>
</dbReference>
<evidence type="ECO:0000256" key="5">
    <source>
        <dbReference type="ARBA" id="ARBA00023145"/>
    </source>
</evidence>
<keyword evidence="2 6" id="KW-0645">Protease</keyword>
<dbReference type="InterPro" id="IPR001461">
    <property type="entry name" value="Aspartic_peptidase_A1"/>
</dbReference>
<dbReference type="InterPro" id="IPR021109">
    <property type="entry name" value="Peptidase_aspartic_dom_sf"/>
</dbReference>
<dbReference type="GO" id="GO:0004190">
    <property type="term" value="F:aspartic-type endopeptidase activity"/>
    <property type="evidence" value="ECO:0007669"/>
    <property type="project" value="UniProtKB-KW"/>
</dbReference>
<protein>
    <recommendedName>
        <fullName evidence="7">Peptidase A1 domain-containing protein</fullName>
    </recommendedName>
</protein>
<dbReference type="PRINTS" id="PR00792">
    <property type="entry name" value="PEPSIN"/>
</dbReference>
<dbReference type="PROSITE" id="PS51767">
    <property type="entry name" value="PEPTIDASE_A1"/>
    <property type="match status" value="1"/>
</dbReference>
<evidence type="ECO:0000256" key="4">
    <source>
        <dbReference type="ARBA" id="ARBA00022801"/>
    </source>
</evidence>
<dbReference type="KEGG" id="crb:17900186"/>
<dbReference type="Gene3D" id="2.40.70.10">
    <property type="entry name" value="Acid Proteases"/>
    <property type="match status" value="2"/>
</dbReference>